<proteinExistence type="inferred from homology"/>
<evidence type="ECO:0000256" key="5">
    <source>
        <dbReference type="ARBA" id="ARBA00022764"/>
    </source>
</evidence>
<reference evidence="6 7" key="1">
    <citation type="submission" date="2018-12" db="EMBL/GenBank/DDBJ databases">
        <authorList>
            <consortium name="Pathogen Informatics"/>
        </authorList>
    </citation>
    <scope>NUCLEOTIDE SEQUENCE [LARGE SCALE GENOMIC DNA]</scope>
    <source>
        <strain evidence="6 7">NCTC13098</strain>
    </source>
</reference>
<keyword evidence="3" id="KW-0813">Transport</keyword>
<dbReference type="Pfam" id="PF13531">
    <property type="entry name" value="SBP_bac_11"/>
    <property type="match status" value="1"/>
</dbReference>
<protein>
    <submittedName>
        <fullName evidence="6">Sulfate starvation-induced protein 2</fullName>
    </submittedName>
</protein>
<name>A0A3P8LXM8_RAOTE</name>
<dbReference type="GO" id="GO:0140104">
    <property type="term" value="F:molecular carrier activity"/>
    <property type="evidence" value="ECO:0007669"/>
    <property type="project" value="InterPro"/>
</dbReference>
<comment type="subcellular location">
    <subcellularLocation>
        <location evidence="1">Periplasm</location>
    </subcellularLocation>
</comment>
<dbReference type="GO" id="GO:0042597">
    <property type="term" value="C:periplasmic space"/>
    <property type="evidence" value="ECO:0007669"/>
    <property type="project" value="UniProtKB-SubCell"/>
</dbReference>
<evidence type="ECO:0000256" key="4">
    <source>
        <dbReference type="ARBA" id="ARBA00022729"/>
    </source>
</evidence>
<keyword evidence="5" id="KW-0574">Periplasm</keyword>
<dbReference type="Proteomes" id="UP000274346">
    <property type="component" value="Chromosome"/>
</dbReference>
<comment type="similarity">
    <text evidence="2">Belongs to the prokaryotic sulfate-binding protein family.</text>
</comment>
<dbReference type="KEGG" id="rtg:NCTC13098_00102"/>
<dbReference type="NCBIfam" id="TIGR00971">
    <property type="entry name" value="3a0106s03"/>
    <property type="match status" value="1"/>
</dbReference>
<dbReference type="PANTHER" id="PTHR30368:SF2">
    <property type="entry name" value="SULFATE-BINDING PROTEIN"/>
    <property type="match status" value="1"/>
</dbReference>
<organism evidence="6 7">
    <name type="scientific">Raoultella terrigena</name>
    <name type="common">Klebsiella terrigena</name>
    <dbReference type="NCBI Taxonomy" id="577"/>
    <lineage>
        <taxon>Bacteria</taxon>
        <taxon>Pseudomonadati</taxon>
        <taxon>Pseudomonadota</taxon>
        <taxon>Gammaproteobacteria</taxon>
        <taxon>Enterobacterales</taxon>
        <taxon>Enterobacteriaceae</taxon>
        <taxon>Klebsiella/Raoultella group</taxon>
        <taxon>Raoultella</taxon>
    </lineage>
</organism>
<sequence>MLDSGARGSTNTFVERGIGDVLIAWENEALLAANELGKDKFEIVTPSESILAEPTVSVVDKVVDKKGTRQVAEAYLKYLYSPEGQEIAAKNYYRPRDPAVASKYASEFPKLKLFTIDQEFGGWTKAQKEHFSNGGTFDQISQR</sequence>
<evidence type="ECO:0000313" key="6">
    <source>
        <dbReference type="EMBL" id="VDR23830.1"/>
    </source>
</evidence>
<gene>
    <name evidence="6" type="primary">sbp_2</name>
    <name evidence="6" type="ORF">NCTC13098_00102</name>
</gene>
<evidence type="ECO:0000256" key="3">
    <source>
        <dbReference type="ARBA" id="ARBA00022448"/>
    </source>
</evidence>
<keyword evidence="4" id="KW-0732">Signal</keyword>
<evidence type="ECO:0000313" key="7">
    <source>
        <dbReference type="Proteomes" id="UP000274346"/>
    </source>
</evidence>
<dbReference type="GO" id="GO:1902358">
    <property type="term" value="P:sulfate transmembrane transport"/>
    <property type="evidence" value="ECO:0007669"/>
    <property type="project" value="InterPro"/>
</dbReference>
<evidence type="ECO:0000256" key="2">
    <source>
        <dbReference type="ARBA" id="ARBA00006099"/>
    </source>
</evidence>
<accession>A0A3P8LXM8</accession>
<dbReference type="PANTHER" id="PTHR30368">
    <property type="entry name" value="SULFATE-BINDING PROTEIN"/>
    <property type="match status" value="1"/>
</dbReference>
<dbReference type="AlphaFoldDB" id="A0A3P8LXM8"/>
<dbReference type="InterPro" id="IPR005669">
    <property type="entry name" value="Thiosulph/SO4-bd"/>
</dbReference>
<evidence type="ECO:0000256" key="1">
    <source>
        <dbReference type="ARBA" id="ARBA00004418"/>
    </source>
</evidence>
<dbReference type="EMBL" id="LR131271">
    <property type="protein sequence ID" value="VDR23830.1"/>
    <property type="molecule type" value="Genomic_DNA"/>
</dbReference>
<dbReference type="Gene3D" id="3.40.190.10">
    <property type="entry name" value="Periplasmic binding protein-like II"/>
    <property type="match status" value="2"/>
</dbReference>
<dbReference type="SUPFAM" id="SSF53850">
    <property type="entry name" value="Periplasmic binding protein-like II"/>
    <property type="match status" value="1"/>
</dbReference>